<dbReference type="EMBL" id="LR134140">
    <property type="protein sequence ID" value="VDZ96720.1"/>
    <property type="molecule type" value="Genomic_DNA"/>
</dbReference>
<name>A0A447N092_SALET</name>
<gene>
    <name evidence="1" type="ORF">NCTC129_02904</name>
</gene>
<keyword evidence="1" id="KW-0670">Pyruvate</keyword>
<accession>A0A447N092</accession>
<dbReference type="Proteomes" id="UP000282086">
    <property type="component" value="Chromosome"/>
</dbReference>
<sequence>MLKDDIFFRTSGGGVTLSGGEVLMQAPFATRFLQRLRRWAFLVLLKRLAIRRPAVYCRWQGRVMKVLFDLKNYGCGAGARG</sequence>
<protein>
    <submittedName>
        <fullName evidence="1">Pyruvate formate-lyase activating enzyme</fullName>
    </submittedName>
</protein>
<proteinExistence type="predicted"/>
<keyword evidence="1" id="KW-0456">Lyase</keyword>
<dbReference type="GO" id="GO:0016829">
    <property type="term" value="F:lyase activity"/>
    <property type="evidence" value="ECO:0007669"/>
    <property type="project" value="UniProtKB-KW"/>
</dbReference>
<dbReference type="Gene3D" id="3.80.30.10">
    <property type="entry name" value="pyruvate-formate lyase- activating enzyme"/>
    <property type="match status" value="1"/>
</dbReference>
<evidence type="ECO:0000313" key="2">
    <source>
        <dbReference type="Proteomes" id="UP000282086"/>
    </source>
</evidence>
<dbReference type="AlphaFoldDB" id="A0A447N092"/>
<organism evidence="1 2">
    <name type="scientific">Salmonella enterica I</name>
    <dbReference type="NCBI Taxonomy" id="59201"/>
    <lineage>
        <taxon>Bacteria</taxon>
        <taxon>Pseudomonadati</taxon>
        <taxon>Pseudomonadota</taxon>
        <taxon>Gammaproteobacteria</taxon>
        <taxon>Enterobacterales</taxon>
        <taxon>Enterobacteriaceae</taxon>
        <taxon>Salmonella</taxon>
    </lineage>
</organism>
<reference evidence="1 2" key="1">
    <citation type="submission" date="2018-12" db="EMBL/GenBank/DDBJ databases">
        <authorList>
            <consortium name="Pathogen Informatics"/>
        </authorList>
    </citation>
    <scope>NUCLEOTIDE SEQUENCE [LARGE SCALE GENOMIC DNA]</scope>
    <source>
        <strain evidence="1 2">NCTC129</strain>
    </source>
</reference>
<evidence type="ECO:0000313" key="1">
    <source>
        <dbReference type="EMBL" id="VDZ96720.1"/>
    </source>
</evidence>